<keyword evidence="2" id="KW-0812">Transmembrane</keyword>
<proteinExistence type="predicted"/>
<evidence type="ECO:0000256" key="2">
    <source>
        <dbReference type="SAM" id="Phobius"/>
    </source>
</evidence>
<keyword evidence="1" id="KW-1015">Disulfide bond</keyword>
<keyword evidence="1" id="KW-0245">EGF-like domain</keyword>
<feature type="chain" id="PRO_5043618808" description="EGF-like domain-containing protein" evidence="3">
    <location>
        <begin position="24"/>
        <end position="238"/>
    </location>
</feature>
<feature type="signal peptide" evidence="3">
    <location>
        <begin position="1"/>
        <end position="23"/>
    </location>
</feature>
<dbReference type="PANTHER" id="PTHR24033">
    <property type="entry name" value="EGF-LIKE DOMAIN-CONTAINING PROTEIN"/>
    <property type="match status" value="1"/>
</dbReference>
<dbReference type="AlphaFoldDB" id="A0AAV5IHK8"/>
<sequence length="238" mass="25744">MLMGIQVHFACVVVVVVISLVFGSLNSNSLPCDDARCRTESCNSSGDCICDLPDPSTVLDGNRTFLGGEFCDEEMTMCDGTNSFWCEHGGICEEIVQGENYTCNCRPGFTGQHCENSGAPCGPIFCFHEAECLVEGHLCECPPQWKGSVDCSVPTKPKIDSSSSSSTVKRLDPAGNSTNHSNNWVVVLVVLFSVGAVAGVVFYVNNLYNRRKEGAQKFQPLSHMQTEEYDEGNSLVSG</sequence>
<reference evidence="5 6" key="1">
    <citation type="journal article" date="2021" name="Commun. Biol.">
        <title>The genome of Shorea leprosula (Dipterocarpaceae) highlights the ecological relevance of drought in aseasonal tropical rainforests.</title>
        <authorList>
            <person name="Ng K.K.S."/>
            <person name="Kobayashi M.J."/>
            <person name="Fawcett J.A."/>
            <person name="Hatakeyama M."/>
            <person name="Paape T."/>
            <person name="Ng C.H."/>
            <person name="Ang C.C."/>
            <person name="Tnah L.H."/>
            <person name="Lee C.T."/>
            <person name="Nishiyama T."/>
            <person name="Sese J."/>
            <person name="O'Brien M.J."/>
            <person name="Copetti D."/>
            <person name="Mohd Noor M.I."/>
            <person name="Ong R.C."/>
            <person name="Putra M."/>
            <person name="Sireger I.Z."/>
            <person name="Indrioko S."/>
            <person name="Kosugi Y."/>
            <person name="Izuno A."/>
            <person name="Isagi Y."/>
            <person name="Lee S.L."/>
            <person name="Shimizu K.K."/>
        </authorList>
    </citation>
    <scope>NUCLEOTIDE SEQUENCE [LARGE SCALE GENOMIC DNA]</scope>
    <source>
        <strain evidence="5">214</strain>
    </source>
</reference>
<gene>
    <name evidence="5" type="ORF">SLEP1_g9969</name>
</gene>
<dbReference type="Pfam" id="PF00008">
    <property type="entry name" value="EGF"/>
    <property type="match status" value="1"/>
</dbReference>
<evidence type="ECO:0000313" key="5">
    <source>
        <dbReference type="EMBL" id="GKU96775.1"/>
    </source>
</evidence>
<dbReference type="Proteomes" id="UP001054252">
    <property type="component" value="Unassembled WGS sequence"/>
</dbReference>
<dbReference type="Gene3D" id="2.10.25.10">
    <property type="entry name" value="Laminin"/>
    <property type="match status" value="1"/>
</dbReference>
<evidence type="ECO:0000256" key="3">
    <source>
        <dbReference type="SAM" id="SignalP"/>
    </source>
</evidence>
<dbReference type="SMART" id="SM00181">
    <property type="entry name" value="EGF"/>
    <property type="match status" value="2"/>
</dbReference>
<organism evidence="5 6">
    <name type="scientific">Rubroshorea leprosula</name>
    <dbReference type="NCBI Taxonomy" id="152421"/>
    <lineage>
        <taxon>Eukaryota</taxon>
        <taxon>Viridiplantae</taxon>
        <taxon>Streptophyta</taxon>
        <taxon>Embryophyta</taxon>
        <taxon>Tracheophyta</taxon>
        <taxon>Spermatophyta</taxon>
        <taxon>Magnoliopsida</taxon>
        <taxon>eudicotyledons</taxon>
        <taxon>Gunneridae</taxon>
        <taxon>Pentapetalae</taxon>
        <taxon>rosids</taxon>
        <taxon>malvids</taxon>
        <taxon>Malvales</taxon>
        <taxon>Dipterocarpaceae</taxon>
        <taxon>Rubroshorea</taxon>
    </lineage>
</organism>
<dbReference type="PROSITE" id="PS01186">
    <property type="entry name" value="EGF_2"/>
    <property type="match status" value="1"/>
</dbReference>
<name>A0AAV5IHK8_9ROSI</name>
<keyword evidence="6" id="KW-1185">Reference proteome</keyword>
<dbReference type="PROSITE" id="PS00022">
    <property type="entry name" value="EGF_1"/>
    <property type="match status" value="1"/>
</dbReference>
<dbReference type="EMBL" id="BPVZ01000010">
    <property type="protein sequence ID" value="GKU96775.1"/>
    <property type="molecule type" value="Genomic_DNA"/>
</dbReference>
<dbReference type="InterPro" id="IPR000742">
    <property type="entry name" value="EGF"/>
</dbReference>
<dbReference type="SUPFAM" id="SSF57196">
    <property type="entry name" value="EGF/Laminin"/>
    <property type="match status" value="1"/>
</dbReference>
<feature type="disulfide bond" evidence="1">
    <location>
        <begin position="86"/>
        <end position="103"/>
    </location>
</feature>
<dbReference type="PANTHER" id="PTHR24033:SF232">
    <property type="entry name" value="LAMININ SUBUNIT GAMMA-2-RELATED"/>
    <property type="match status" value="1"/>
</dbReference>
<feature type="disulfide bond" evidence="1">
    <location>
        <begin position="105"/>
        <end position="114"/>
    </location>
</feature>
<dbReference type="CDD" id="cd00054">
    <property type="entry name" value="EGF_CA"/>
    <property type="match status" value="1"/>
</dbReference>
<keyword evidence="2" id="KW-1133">Transmembrane helix</keyword>
<dbReference type="PROSITE" id="PS50026">
    <property type="entry name" value="EGF_3"/>
    <property type="match status" value="2"/>
</dbReference>
<keyword evidence="3" id="KW-0732">Signal</keyword>
<comment type="caution">
    <text evidence="5">The sequence shown here is derived from an EMBL/GenBank/DDBJ whole genome shotgun (WGS) entry which is preliminary data.</text>
</comment>
<comment type="caution">
    <text evidence="1">Lacks conserved residue(s) required for the propagation of feature annotation.</text>
</comment>
<protein>
    <recommendedName>
        <fullName evidence="4">EGF-like domain-containing protein</fullName>
    </recommendedName>
</protein>
<accession>A0AAV5IHK8</accession>
<feature type="transmembrane region" description="Helical" evidence="2">
    <location>
        <begin position="184"/>
        <end position="204"/>
    </location>
</feature>
<feature type="domain" description="EGF-like" evidence="4">
    <location>
        <begin position="74"/>
        <end position="115"/>
    </location>
</feature>
<evidence type="ECO:0000313" key="6">
    <source>
        <dbReference type="Proteomes" id="UP001054252"/>
    </source>
</evidence>
<evidence type="ECO:0000259" key="4">
    <source>
        <dbReference type="PROSITE" id="PS50026"/>
    </source>
</evidence>
<dbReference type="InterPro" id="IPR051830">
    <property type="entry name" value="NOTCH_homolog"/>
</dbReference>
<feature type="domain" description="EGF-like" evidence="4">
    <location>
        <begin position="117"/>
        <end position="152"/>
    </location>
</feature>
<keyword evidence="2" id="KW-0472">Membrane</keyword>
<evidence type="ECO:0000256" key="1">
    <source>
        <dbReference type="PROSITE-ProRule" id="PRU00076"/>
    </source>
</evidence>